<sequence length="510" mass="54765">MAATAILLKPTTPPDYHRIVSSQLVVPTDTSVSVPVGLLACQRDPLQRTLVTSVVQATLSNSTSGKDKNKTGKKAVIAPALPPGPILELVLHDTVIFPEGGGQPTDTGKILVEGRDKLWSVLQAKRQGGHAVHYVEIPGGDVDGVLQTFKPGTTVTVTLDDQDYNKRYDHMSMHTSQHLLSALLETRLNLPTLSWSLTSYPAPCYVEVPRGLTSDEILAVQNEANRLVFEGRRVHVEVDVLEESQPRPTDPANSRSVGKGLPDDYTGGVKRIVVIEGVDRNPCCGTHLPSIHNLQLFLLPHTEALSRSSTTSARLYFLAGPRLIDHLAKSHGLLTQSAALLSCGAPLLPERLGQVIDDRKRADKRVGELEIELAGRIAQDLVQKLASEKAYKSVFSHHLHRTEDSANPLGFLSSIATSVLSTATASNLHSTPFVFVLTSSPSSQTSTSVTTVLVTSSNGDLVKSTGDLLKAGLGVKGGGKGTKWSGKYIGVWKETKEGKVVAEILQGLKQ</sequence>
<dbReference type="GO" id="GO:0000166">
    <property type="term" value="F:nucleotide binding"/>
    <property type="evidence" value="ECO:0007669"/>
    <property type="project" value="InterPro"/>
</dbReference>
<dbReference type="GeneID" id="6013687"/>
<dbReference type="Proteomes" id="UP000001861">
    <property type="component" value="Unassembled WGS sequence"/>
</dbReference>
<dbReference type="Gene3D" id="2.40.30.130">
    <property type="match status" value="1"/>
</dbReference>
<evidence type="ECO:0000256" key="2">
    <source>
        <dbReference type="ARBA" id="ARBA00022833"/>
    </source>
</evidence>
<dbReference type="EMBL" id="AACS02000005">
    <property type="protein sequence ID" value="EAU84748.2"/>
    <property type="molecule type" value="Genomic_DNA"/>
</dbReference>
<dbReference type="OMA" id="CMHTSQH"/>
<dbReference type="RefSeq" id="XP_001837131.2">
    <property type="nucleotide sequence ID" value="XM_001837079.2"/>
</dbReference>
<comment type="caution">
    <text evidence="4">The sequence shown here is derived from an EMBL/GenBank/DDBJ whole genome shotgun (WGS) entry which is preliminary data.</text>
</comment>
<feature type="region of interest" description="Disordered" evidence="3">
    <location>
        <begin position="242"/>
        <end position="261"/>
    </location>
</feature>
<dbReference type="GO" id="GO:0002196">
    <property type="term" value="F:Ser-tRNA(Ala) deacylase activity"/>
    <property type="evidence" value="ECO:0007669"/>
    <property type="project" value="TreeGrafter"/>
</dbReference>
<dbReference type="PANTHER" id="PTHR43462:SF1">
    <property type="entry name" value="ALANYL-TRNA EDITING PROTEIN AARSD1"/>
    <property type="match status" value="1"/>
</dbReference>
<dbReference type="InterPro" id="IPR018163">
    <property type="entry name" value="Thr/Ala-tRNA-synth_IIc_edit"/>
</dbReference>
<dbReference type="eggNOG" id="KOG2105">
    <property type="taxonomic scope" value="Eukaryota"/>
</dbReference>
<evidence type="ECO:0000313" key="5">
    <source>
        <dbReference type="Proteomes" id="UP000001861"/>
    </source>
</evidence>
<dbReference type="GO" id="GO:0046872">
    <property type="term" value="F:metal ion binding"/>
    <property type="evidence" value="ECO:0007669"/>
    <property type="project" value="UniProtKB-KW"/>
</dbReference>
<dbReference type="Gene3D" id="3.30.980.10">
    <property type="entry name" value="Threonyl-trna Synthetase, Chain A, domain 2"/>
    <property type="match status" value="1"/>
</dbReference>
<gene>
    <name evidence="4" type="ORF">CC1G_00267</name>
</gene>
<proteinExistence type="predicted"/>
<dbReference type="STRING" id="240176.A8NXC8"/>
<keyword evidence="5" id="KW-1185">Reference proteome</keyword>
<dbReference type="InterPro" id="IPR051335">
    <property type="entry name" value="Alanyl-tRNA_Editing_Enzymes"/>
</dbReference>
<evidence type="ECO:0000313" key="4">
    <source>
        <dbReference type="EMBL" id="EAU84748.2"/>
    </source>
</evidence>
<accession>A8NXC8</accession>
<protein>
    <submittedName>
        <fullName evidence="4">Alanyl-tRNA synthetase domain-containing protein</fullName>
    </submittedName>
</protein>
<dbReference type="InParanoid" id="A8NXC8"/>
<dbReference type="OrthoDB" id="288942at2759"/>
<organism evidence="4 5">
    <name type="scientific">Coprinopsis cinerea (strain Okayama-7 / 130 / ATCC MYA-4618 / FGSC 9003)</name>
    <name type="common">Inky cap fungus</name>
    <name type="synonym">Hormographiella aspergillata</name>
    <dbReference type="NCBI Taxonomy" id="240176"/>
    <lineage>
        <taxon>Eukaryota</taxon>
        <taxon>Fungi</taxon>
        <taxon>Dikarya</taxon>
        <taxon>Basidiomycota</taxon>
        <taxon>Agaricomycotina</taxon>
        <taxon>Agaricomycetes</taxon>
        <taxon>Agaricomycetidae</taxon>
        <taxon>Agaricales</taxon>
        <taxon>Agaricineae</taxon>
        <taxon>Psathyrellaceae</taxon>
        <taxon>Coprinopsis</taxon>
    </lineage>
</organism>
<dbReference type="InterPro" id="IPR009000">
    <property type="entry name" value="Transl_B-barrel_sf"/>
</dbReference>
<keyword evidence="2" id="KW-0862">Zinc</keyword>
<dbReference type="HOGENOM" id="CLU_004485_7_1_1"/>
<dbReference type="SUPFAM" id="SSF50447">
    <property type="entry name" value="Translation proteins"/>
    <property type="match status" value="1"/>
</dbReference>
<evidence type="ECO:0000256" key="1">
    <source>
        <dbReference type="ARBA" id="ARBA00022723"/>
    </source>
</evidence>
<dbReference type="AlphaFoldDB" id="A8NXC8"/>
<evidence type="ECO:0000256" key="3">
    <source>
        <dbReference type="SAM" id="MobiDB-lite"/>
    </source>
</evidence>
<dbReference type="SUPFAM" id="SSF55186">
    <property type="entry name" value="ThrRS/AlaRS common domain"/>
    <property type="match status" value="1"/>
</dbReference>
<keyword evidence="1" id="KW-0479">Metal-binding</keyword>
<dbReference type="PANTHER" id="PTHR43462">
    <property type="entry name" value="ALANYL-TRNA EDITING PROTEIN"/>
    <property type="match status" value="1"/>
</dbReference>
<dbReference type="KEGG" id="cci:CC1G_00267"/>
<name>A8NXC8_COPC7</name>
<dbReference type="VEuPathDB" id="FungiDB:CC1G_00267"/>
<reference evidence="4 5" key="1">
    <citation type="journal article" date="2010" name="Proc. Natl. Acad. Sci. U.S.A.">
        <title>Insights into evolution of multicellular fungi from the assembled chromosomes of the mushroom Coprinopsis cinerea (Coprinus cinereus).</title>
        <authorList>
            <person name="Stajich J.E."/>
            <person name="Wilke S.K."/>
            <person name="Ahren D."/>
            <person name="Au C.H."/>
            <person name="Birren B.W."/>
            <person name="Borodovsky M."/>
            <person name="Burns C."/>
            <person name="Canback B."/>
            <person name="Casselton L.A."/>
            <person name="Cheng C.K."/>
            <person name="Deng J."/>
            <person name="Dietrich F.S."/>
            <person name="Fargo D.C."/>
            <person name="Farman M.L."/>
            <person name="Gathman A.C."/>
            <person name="Goldberg J."/>
            <person name="Guigo R."/>
            <person name="Hoegger P.J."/>
            <person name="Hooker J.B."/>
            <person name="Huggins A."/>
            <person name="James T.Y."/>
            <person name="Kamada T."/>
            <person name="Kilaru S."/>
            <person name="Kodira C."/>
            <person name="Kues U."/>
            <person name="Kupfer D."/>
            <person name="Kwan H.S."/>
            <person name="Lomsadze A."/>
            <person name="Li W."/>
            <person name="Lilly W.W."/>
            <person name="Ma L.J."/>
            <person name="Mackey A.J."/>
            <person name="Manning G."/>
            <person name="Martin F."/>
            <person name="Muraguchi H."/>
            <person name="Natvig D.O."/>
            <person name="Palmerini H."/>
            <person name="Ramesh M.A."/>
            <person name="Rehmeyer C.J."/>
            <person name="Roe B.A."/>
            <person name="Shenoy N."/>
            <person name="Stanke M."/>
            <person name="Ter-Hovhannisyan V."/>
            <person name="Tunlid A."/>
            <person name="Velagapudi R."/>
            <person name="Vision T.J."/>
            <person name="Zeng Q."/>
            <person name="Zolan M.E."/>
            <person name="Pukkila P.J."/>
        </authorList>
    </citation>
    <scope>NUCLEOTIDE SEQUENCE [LARGE SCALE GENOMIC DNA]</scope>
    <source>
        <strain evidence="5">Okayama-7 / 130 / ATCC MYA-4618 / FGSC 9003</strain>
    </source>
</reference>